<dbReference type="AlphaFoldDB" id="A0A9W7L1L4"/>
<proteinExistence type="predicted"/>
<dbReference type="Proteomes" id="UP001165065">
    <property type="component" value="Unassembled WGS sequence"/>
</dbReference>
<dbReference type="PANTHER" id="PTHR11106:SF27">
    <property type="entry name" value="MACRO DOMAIN-CONTAINING PROTEIN"/>
    <property type="match status" value="1"/>
</dbReference>
<dbReference type="SMART" id="SM00506">
    <property type="entry name" value="A1pp"/>
    <property type="match status" value="1"/>
</dbReference>
<accession>A0A9W7L1L4</accession>
<evidence type="ECO:0000313" key="3">
    <source>
        <dbReference type="EMBL" id="GMI22368.1"/>
    </source>
</evidence>
<gene>
    <name evidence="3" type="ORF">TrCOL_g241</name>
</gene>
<dbReference type="PANTHER" id="PTHR11106">
    <property type="entry name" value="GANGLIOSIDE INDUCED DIFFERENTIATION ASSOCIATED PROTEIN 2-RELATED"/>
    <property type="match status" value="1"/>
</dbReference>
<name>A0A9W7L1L4_9STRA</name>
<dbReference type="Pfam" id="PF01661">
    <property type="entry name" value="Macro"/>
    <property type="match status" value="1"/>
</dbReference>
<feature type="compositionally biased region" description="Acidic residues" evidence="1">
    <location>
        <begin position="197"/>
        <end position="220"/>
    </location>
</feature>
<comment type="caution">
    <text evidence="3">The sequence shown here is derived from an EMBL/GenBank/DDBJ whole genome shotgun (WGS) entry which is preliminary data.</text>
</comment>
<dbReference type="InterPro" id="IPR002589">
    <property type="entry name" value="Macro_dom"/>
</dbReference>
<dbReference type="PROSITE" id="PS51154">
    <property type="entry name" value="MACRO"/>
    <property type="match status" value="1"/>
</dbReference>
<dbReference type="InterPro" id="IPR043472">
    <property type="entry name" value="Macro_dom-like"/>
</dbReference>
<reference evidence="4" key="1">
    <citation type="journal article" date="2023" name="Commun. Biol.">
        <title>Genome analysis of Parmales, the sister group of diatoms, reveals the evolutionary specialization of diatoms from phago-mixotrophs to photoautotrophs.</title>
        <authorList>
            <person name="Ban H."/>
            <person name="Sato S."/>
            <person name="Yoshikawa S."/>
            <person name="Yamada K."/>
            <person name="Nakamura Y."/>
            <person name="Ichinomiya M."/>
            <person name="Sato N."/>
            <person name="Blanc-Mathieu R."/>
            <person name="Endo H."/>
            <person name="Kuwata A."/>
            <person name="Ogata H."/>
        </authorList>
    </citation>
    <scope>NUCLEOTIDE SEQUENCE [LARGE SCALE GENOMIC DNA]</scope>
</reference>
<evidence type="ECO:0000256" key="1">
    <source>
        <dbReference type="SAM" id="MobiDB-lite"/>
    </source>
</evidence>
<dbReference type="OrthoDB" id="6133115at2759"/>
<feature type="region of interest" description="Disordered" evidence="1">
    <location>
        <begin position="195"/>
        <end position="246"/>
    </location>
</feature>
<evidence type="ECO:0000259" key="2">
    <source>
        <dbReference type="PROSITE" id="PS51154"/>
    </source>
</evidence>
<feature type="domain" description="Macro" evidence="2">
    <location>
        <begin position="6"/>
        <end position="198"/>
    </location>
</feature>
<organism evidence="3 4">
    <name type="scientific">Triparma columacea</name>
    <dbReference type="NCBI Taxonomy" id="722753"/>
    <lineage>
        <taxon>Eukaryota</taxon>
        <taxon>Sar</taxon>
        <taxon>Stramenopiles</taxon>
        <taxon>Ochrophyta</taxon>
        <taxon>Bolidophyceae</taxon>
        <taxon>Parmales</taxon>
        <taxon>Triparmaceae</taxon>
        <taxon>Triparma</taxon>
    </lineage>
</organism>
<keyword evidence="4" id="KW-1185">Reference proteome</keyword>
<sequence length="246" mass="25950">MLGVDPIHSESIKNNTAKLIVSSGSVVPFSGDAIVNAANEECLGGGGVDGAISNAGGDSLYEARLSLPIKPGTSTTRVDTGSAAITIGGQLNASWCIHAVGPNYWSCSNEGEGDKLLSSAYKASMELAKQQTDPPIKTIAFSLLSAGVFRGKRSLKEVLRIAVKAVKGSAYEGLEEVHLVAFKESEQKLLVKVCAEEKEEEEEEGEEEGEDEEEDEEEDEAIRKRKAEESDGNGGGDKKSKGNSGT</sequence>
<protein>
    <recommendedName>
        <fullName evidence="2">Macro domain-containing protein</fullName>
    </recommendedName>
</protein>
<dbReference type="SUPFAM" id="SSF52949">
    <property type="entry name" value="Macro domain-like"/>
    <property type="match status" value="1"/>
</dbReference>
<dbReference type="Gene3D" id="3.40.220.10">
    <property type="entry name" value="Leucine Aminopeptidase, subunit E, domain 1"/>
    <property type="match status" value="1"/>
</dbReference>
<evidence type="ECO:0000313" key="4">
    <source>
        <dbReference type="Proteomes" id="UP001165065"/>
    </source>
</evidence>
<dbReference type="EMBL" id="BRYA01000547">
    <property type="protein sequence ID" value="GMI22368.1"/>
    <property type="molecule type" value="Genomic_DNA"/>
</dbReference>